<feature type="coiled-coil region" evidence="1">
    <location>
        <begin position="43"/>
        <end position="70"/>
    </location>
</feature>
<dbReference type="Gene3D" id="6.10.140.1460">
    <property type="match status" value="1"/>
</dbReference>
<dbReference type="AlphaFoldDB" id="A0A4U5LPK7"/>
<dbReference type="OrthoDB" id="5866084at2759"/>
<dbReference type="STRING" id="34508.A0A4U5LPK7"/>
<evidence type="ECO:0000313" key="5">
    <source>
        <dbReference type="Proteomes" id="UP000298663"/>
    </source>
</evidence>
<dbReference type="GO" id="GO:0005783">
    <property type="term" value="C:endoplasmic reticulum"/>
    <property type="evidence" value="ECO:0007669"/>
    <property type="project" value="InterPro"/>
</dbReference>
<protein>
    <recommendedName>
        <fullName evidence="3">Prolyl 4-hydroxylase N-terminal domain-containing protein</fullName>
    </recommendedName>
</protein>
<keyword evidence="2" id="KW-0732">Signal</keyword>
<keyword evidence="1" id="KW-0175">Coiled coil</keyword>
<organism evidence="4 5">
    <name type="scientific">Steinernema carpocapsae</name>
    <name type="common">Entomopathogenic nematode</name>
    <dbReference type="NCBI Taxonomy" id="34508"/>
    <lineage>
        <taxon>Eukaryota</taxon>
        <taxon>Metazoa</taxon>
        <taxon>Ecdysozoa</taxon>
        <taxon>Nematoda</taxon>
        <taxon>Chromadorea</taxon>
        <taxon>Rhabditida</taxon>
        <taxon>Tylenchina</taxon>
        <taxon>Panagrolaimomorpha</taxon>
        <taxon>Strongyloidoidea</taxon>
        <taxon>Steinernematidae</taxon>
        <taxon>Steinernema</taxon>
    </lineage>
</organism>
<evidence type="ECO:0000313" key="4">
    <source>
        <dbReference type="EMBL" id="TKR57848.1"/>
    </source>
</evidence>
<name>A0A4U5LPK7_STECR</name>
<feature type="signal peptide" evidence="2">
    <location>
        <begin position="1"/>
        <end position="16"/>
    </location>
</feature>
<evidence type="ECO:0000259" key="3">
    <source>
        <dbReference type="Pfam" id="PF08336"/>
    </source>
</evidence>
<accession>A0A4U5LPK7</accession>
<feature type="domain" description="Prolyl 4-hydroxylase N-terminal" evidence="3">
    <location>
        <begin position="21"/>
        <end position="124"/>
    </location>
</feature>
<comment type="caution">
    <text evidence="4">The sequence shown here is derived from an EMBL/GenBank/DDBJ whole genome shotgun (WGS) entry which is preliminary data.</text>
</comment>
<dbReference type="Pfam" id="PF08336">
    <property type="entry name" value="P4Ha_N"/>
    <property type="match status" value="1"/>
</dbReference>
<dbReference type="Proteomes" id="UP000298663">
    <property type="component" value="Unassembled WGS sequence"/>
</dbReference>
<sequence length="133" mass="15521">MRCTLLLALFALGVSADLFTSIADLQKLLTAEKDIPNIIEQYINLEKERISELQKFVEKYEESNERLLKNGIKEVTNPINAFRLIKEMTSTWKEVEHKMRNNNADFFIQNFTKTRTTAYPTAANLPKFCFRKI</sequence>
<dbReference type="GO" id="GO:0004656">
    <property type="term" value="F:procollagen-proline 4-dioxygenase activity"/>
    <property type="evidence" value="ECO:0007669"/>
    <property type="project" value="InterPro"/>
</dbReference>
<keyword evidence="5" id="KW-1185">Reference proteome</keyword>
<proteinExistence type="predicted"/>
<gene>
    <name evidence="4" type="ORF">L596_030494</name>
</gene>
<dbReference type="InterPro" id="IPR013547">
    <property type="entry name" value="P4H_N"/>
</dbReference>
<reference evidence="4 5" key="1">
    <citation type="journal article" date="2015" name="Genome Biol.">
        <title>Comparative genomics of Steinernema reveals deeply conserved gene regulatory networks.</title>
        <authorList>
            <person name="Dillman A.R."/>
            <person name="Macchietto M."/>
            <person name="Porter C.F."/>
            <person name="Rogers A."/>
            <person name="Williams B."/>
            <person name="Antoshechkin I."/>
            <person name="Lee M.M."/>
            <person name="Goodwin Z."/>
            <person name="Lu X."/>
            <person name="Lewis E.E."/>
            <person name="Goodrich-Blair H."/>
            <person name="Stock S.P."/>
            <person name="Adams B.J."/>
            <person name="Sternberg P.W."/>
            <person name="Mortazavi A."/>
        </authorList>
    </citation>
    <scope>NUCLEOTIDE SEQUENCE [LARGE SCALE GENOMIC DNA]</scope>
    <source>
        <strain evidence="4 5">ALL</strain>
    </source>
</reference>
<dbReference type="EMBL" id="AZBU02000014">
    <property type="protein sequence ID" value="TKR57848.1"/>
    <property type="molecule type" value="Genomic_DNA"/>
</dbReference>
<evidence type="ECO:0000256" key="2">
    <source>
        <dbReference type="SAM" id="SignalP"/>
    </source>
</evidence>
<evidence type="ECO:0000256" key="1">
    <source>
        <dbReference type="SAM" id="Coils"/>
    </source>
</evidence>
<feature type="chain" id="PRO_5020861031" description="Prolyl 4-hydroxylase N-terminal domain-containing protein" evidence="2">
    <location>
        <begin position="17"/>
        <end position="133"/>
    </location>
</feature>
<reference evidence="4 5" key="2">
    <citation type="journal article" date="2019" name="G3 (Bethesda)">
        <title>Hybrid Assembly of the Genome of the Entomopathogenic Nematode Steinernema carpocapsae Identifies the X-Chromosome.</title>
        <authorList>
            <person name="Serra L."/>
            <person name="Macchietto M."/>
            <person name="Macias-Munoz A."/>
            <person name="McGill C.J."/>
            <person name="Rodriguez I.M."/>
            <person name="Rodriguez B."/>
            <person name="Murad R."/>
            <person name="Mortazavi A."/>
        </authorList>
    </citation>
    <scope>NUCLEOTIDE SEQUENCE [LARGE SCALE GENOMIC DNA]</scope>
    <source>
        <strain evidence="4 5">ALL</strain>
    </source>
</reference>